<keyword evidence="2" id="KW-1185">Reference proteome</keyword>
<reference evidence="1" key="1">
    <citation type="journal article" date="2021" name="Front. Microbiol.">
        <title>Comprehensive Comparative Genomics and Phenotyping of Methylobacterium Species.</title>
        <authorList>
            <person name="Alessa O."/>
            <person name="Ogura Y."/>
            <person name="Fujitani Y."/>
            <person name="Takami H."/>
            <person name="Hayashi T."/>
            <person name="Sahin N."/>
            <person name="Tani A."/>
        </authorList>
    </citation>
    <scope>NUCLEOTIDE SEQUENCE</scope>
    <source>
        <strain evidence="1">DSM 23674</strain>
    </source>
</reference>
<gene>
    <name evidence="1" type="ORF">EKPJFOCH_4376</name>
</gene>
<evidence type="ECO:0000313" key="1">
    <source>
        <dbReference type="EMBL" id="GJE57854.1"/>
    </source>
</evidence>
<sequence>MPSKLSEGVAMTDGAPETDVAAAIRRTMLNFQGIGDNCEFGLVQRACGVEPLGLFRFSSGSIPNLVHALDSDFRFYGAPGDLEIFAGHADYLWCRSLRYDFTYNTNHKVGSLAQDDVLRREIKRVGYLKRSLLEDLAEGTRIFVRKGLPSESLDAFLSLAAAIRRHGPSVVLRAEQTEDPALVGCAEWHSPGVLRGYVRHFSPYEGGMRIDLEPWVALCRNAHALALDGRPAAAMDHASAPIRLQHKAERHVTRRSRIRLSAFTAEVGPDHIVPGAINVFSAWIWIPGGFRAETVFGLVKFSDSYQRLAHRDADLDIRDAWQRIWISAQVPSGISRLVLGFGVTGDPGQRFWSTDWRIGSGPVPPSASPPSVTIRRGFRDWFAG</sequence>
<dbReference type="Proteomes" id="UP001055101">
    <property type="component" value="Unassembled WGS sequence"/>
</dbReference>
<comment type="caution">
    <text evidence="1">The sequence shown here is derived from an EMBL/GenBank/DDBJ whole genome shotgun (WGS) entry which is preliminary data.</text>
</comment>
<dbReference type="RefSeq" id="WP_147821652.1">
    <property type="nucleotide sequence ID" value="NZ_BPRA01000035.1"/>
</dbReference>
<dbReference type="EMBL" id="BPRA01000035">
    <property type="protein sequence ID" value="GJE57854.1"/>
    <property type="molecule type" value="Genomic_DNA"/>
</dbReference>
<accession>A0ABQ4TR74</accession>
<name>A0ABQ4TR74_9HYPH</name>
<evidence type="ECO:0000313" key="2">
    <source>
        <dbReference type="Proteomes" id="UP001055101"/>
    </source>
</evidence>
<organism evidence="1 2">
    <name type="scientific">Methylobacterium thuringiense</name>
    <dbReference type="NCBI Taxonomy" id="1003091"/>
    <lineage>
        <taxon>Bacteria</taxon>
        <taxon>Pseudomonadati</taxon>
        <taxon>Pseudomonadota</taxon>
        <taxon>Alphaproteobacteria</taxon>
        <taxon>Hyphomicrobiales</taxon>
        <taxon>Methylobacteriaceae</taxon>
        <taxon>Methylobacterium</taxon>
    </lineage>
</organism>
<proteinExistence type="predicted"/>
<protein>
    <submittedName>
        <fullName evidence="1">Uncharacterized protein</fullName>
    </submittedName>
</protein>
<reference evidence="1" key="2">
    <citation type="submission" date="2021-08" db="EMBL/GenBank/DDBJ databases">
        <authorList>
            <person name="Tani A."/>
            <person name="Ola A."/>
            <person name="Ogura Y."/>
            <person name="Katsura K."/>
            <person name="Hayashi T."/>
        </authorList>
    </citation>
    <scope>NUCLEOTIDE SEQUENCE</scope>
    <source>
        <strain evidence="1">DSM 23674</strain>
    </source>
</reference>